<dbReference type="GO" id="GO:0003723">
    <property type="term" value="F:RNA binding"/>
    <property type="evidence" value="ECO:0000318"/>
    <property type="project" value="GO_Central"/>
</dbReference>
<evidence type="ECO:0000259" key="8">
    <source>
        <dbReference type="Pfam" id="PF13087"/>
    </source>
</evidence>
<dbReference type="PANTHER" id="PTHR43788">
    <property type="entry name" value="DNA2/NAM7 HELICASE FAMILY MEMBER"/>
    <property type="match status" value="1"/>
</dbReference>
<dbReference type="HOGENOM" id="CLU_007448_0_0_1"/>
<dbReference type="GO" id="GO:0005524">
    <property type="term" value="F:ATP binding"/>
    <property type="evidence" value="ECO:0007669"/>
    <property type="project" value="UniProtKB-KW"/>
</dbReference>
<dbReference type="InterPro" id="IPR047187">
    <property type="entry name" value="SF1_C_Upf1"/>
</dbReference>
<dbReference type="eggNOG" id="KOG1801">
    <property type="taxonomic scope" value="Eukaryota"/>
</dbReference>
<dbReference type="RefSeq" id="XP_045091283.1">
    <property type="nucleotide sequence ID" value="XM_045241157.1"/>
</dbReference>
<dbReference type="Proteomes" id="UP000008549">
    <property type="component" value="Unassembled WGS sequence"/>
</dbReference>
<dbReference type="AlphaFoldDB" id="A8WK97"/>
<evidence type="ECO:0000256" key="4">
    <source>
        <dbReference type="ARBA" id="ARBA00022806"/>
    </source>
</evidence>
<dbReference type="SUPFAM" id="SSF52540">
    <property type="entry name" value="P-loop containing nucleoside triphosphate hydrolases"/>
    <property type="match status" value="1"/>
</dbReference>
<reference evidence="9 10" key="1">
    <citation type="journal article" date="2003" name="PLoS Biol.">
        <title>The genome sequence of Caenorhabditis briggsae: a platform for comparative genomics.</title>
        <authorList>
            <person name="Stein L.D."/>
            <person name="Bao Z."/>
            <person name="Blasiar D."/>
            <person name="Blumenthal T."/>
            <person name="Brent M.R."/>
            <person name="Chen N."/>
            <person name="Chinwalla A."/>
            <person name="Clarke L."/>
            <person name="Clee C."/>
            <person name="Coghlan A."/>
            <person name="Coulson A."/>
            <person name="D'Eustachio P."/>
            <person name="Fitch D.H."/>
            <person name="Fulton L.A."/>
            <person name="Fulton R.E."/>
            <person name="Griffiths-Jones S."/>
            <person name="Harris T.W."/>
            <person name="Hillier L.W."/>
            <person name="Kamath R."/>
            <person name="Kuwabara P.E."/>
            <person name="Mardis E.R."/>
            <person name="Marra M.A."/>
            <person name="Miner T.L."/>
            <person name="Minx P."/>
            <person name="Mullikin J.C."/>
            <person name="Plumb R.W."/>
            <person name="Rogers J."/>
            <person name="Schein J.E."/>
            <person name="Sohrmann M."/>
            <person name="Spieth J."/>
            <person name="Stajich J.E."/>
            <person name="Wei C."/>
            <person name="Willey D."/>
            <person name="Wilson R.K."/>
            <person name="Durbin R."/>
            <person name="Waterston R.H."/>
        </authorList>
    </citation>
    <scope>NUCLEOTIDE SEQUENCE [LARGE SCALE GENOMIC DNA]</scope>
    <source>
        <strain evidence="9 10">AF16</strain>
    </source>
</reference>
<dbReference type="GO" id="GO:0016787">
    <property type="term" value="F:hydrolase activity"/>
    <property type="evidence" value="ECO:0007669"/>
    <property type="project" value="UniProtKB-KW"/>
</dbReference>
<evidence type="ECO:0000313" key="9">
    <source>
        <dbReference type="EMBL" id="CAP20890.2"/>
    </source>
</evidence>
<dbReference type="GO" id="GO:0016604">
    <property type="term" value="C:nuclear body"/>
    <property type="evidence" value="ECO:0000318"/>
    <property type="project" value="GO_Central"/>
</dbReference>
<dbReference type="Gene3D" id="3.40.50.300">
    <property type="entry name" value="P-loop containing nucleotide triphosphate hydrolases"/>
    <property type="match status" value="2"/>
</dbReference>
<dbReference type="STRING" id="6238.A8WK97"/>
<dbReference type="OMA" id="EDANCIW"/>
<dbReference type="PANTHER" id="PTHR43788:SF16">
    <property type="entry name" value="HELICASE WITH ZINC FINGER 2"/>
    <property type="match status" value="1"/>
</dbReference>
<keyword evidence="3" id="KW-0378">Hydrolase</keyword>
<keyword evidence="10" id="KW-1185">Reference proteome</keyword>
<sequence length="1050" mass="120411">MSVTSLELQEERNKNVFTQFYTPSYQSKQAKKKEVINEVQQALRDYKHKYALNFACTSLLIWKKFVFLDFPELKRSSSQPVCQIPPTDKAFAYYRVVSEFSDKYLLTACHVNVHGYHRGDLRFIEINNRTVTRGIPEGEHCLGRLFIGDIVAVTGMAIRKKFEEYTIFDITKDSDCTWMATNITVLPRSSKKDATFSTLKNGTAVVKEHSEVMNVDSPKPLKIGILYTGSAFLPEKMANNYCMDFQPDRKNELIYTSSKIHQYPNALGTIFKFQEDPELTKMFEIGTDAFLCSSASEILETCVLMGYAAANSITNGRFDSRSFPMENIDRKGPIVKFQIDNPADNPTEGKWTINSRIKISGPTGECNAIIETVILQKNRLSITSRLSRDVPHREKFQEGLFIVYQREAPESQILRTGFFEKVPSRSNGRKILEVLYGADPLENPKNQAIFQYFFPGKEGKLKLNYYQCEYVSMLLNPEIPIVVGSSPFGCGKSMTIVTAALEIFKEIDSMKKKKDKKKRQLLVTQSNYASVNLVDISGKIYLEDQQEEDKKLKFVRFVSEKNWKELPLECLTDYDLPMLMEQVFLDWATVERSDDPVELEDRHKRDMVLFLTKEKKVDHSRFNSQALRFYSQVQQEDPWRSTLLEAFFLLYNPDIIMTTADSLQTLLSSRVLTPEDVYTIQIDEASQVPEYTFISLLTQFPKATFGLIGDIQQLPPYCETGLDGKLKDYGIGNTMERCVEEELFPQAMLREVYRCHPKITGLLSDLFYKGKLISGVTEAMRNTFMENRTDFWPSSNYPVLLINNNESGYKMGTSCGNTSEKLIVQKLLDLLCKPNNGYKLEPTQIGVISFYSAQTSVLTEALRGRQVKCGTVDAFQGTERDVIVLCCTNEKISEFMQMSNRINVAMSRAKQVTIIVGNLNGLKKANYWREIVKKAQENRCVIEAVSFIIDYLGFKLRWQKRSILNTSGPPAGRRQRNRRNNKENFAQKKVNFNENVQKRTNETRPTVLPEPPKPAVPKNDLTDLLNEMNLLKLAIENYKMQEQLQQQQHS</sequence>
<dbReference type="InterPro" id="IPR041677">
    <property type="entry name" value="DNA2/NAM7_AAA_11"/>
</dbReference>
<dbReference type="EMBL" id="HE601527">
    <property type="protein sequence ID" value="CAP20890.2"/>
    <property type="molecule type" value="Genomic_DNA"/>
</dbReference>
<accession>A8WK97</accession>
<dbReference type="GeneID" id="8590155"/>
<dbReference type="FunFam" id="3.40.50.300:FF:002131">
    <property type="entry name" value="Uncharacterized ATP-dependent helicase C05C10.2"/>
    <property type="match status" value="1"/>
</dbReference>
<evidence type="ECO:0000256" key="3">
    <source>
        <dbReference type="ARBA" id="ARBA00022801"/>
    </source>
</evidence>
<dbReference type="InterPro" id="IPR041679">
    <property type="entry name" value="DNA2/NAM7-like_C"/>
</dbReference>
<dbReference type="CTD" id="8590155"/>
<evidence type="ECO:0000256" key="2">
    <source>
        <dbReference type="ARBA" id="ARBA00022741"/>
    </source>
</evidence>
<dbReference type="InterPro" id="IPR027417">
    <property type="entry name" value="P-loop_NTPase"/>
</dbReference>
<feature type="region of interest" description="Disordered" evidence="6">
    <location>
        <begin position="994"/>
        <end position="1019"/>
    </location>
</feature>
<feature type="region of interest" description="Disordered" evidence="6">
    <location>
        <begin position="965"/>
        <end position="984"/>
    </location>
</feature>
<evidence type="ECO:0000313" key="10">
    <source>
        <dbReference type="Proteomes" id="UP000008549"/>
    </source>
</evidence>
<organism evidence="9 10">
    <name type="scientific">Caenorhabditis briggsae</name>
    <dbReference type="NCBI Taxonomy" id="6238"/>
    <lineage>
        <taxon>Eukaryota</taxon>
        <taxon>Metazoa</taxon>
        <taxon>Ecdysozoa</taxon>
        <taxon>Nematoda</taxon>
        <taxon>Chromadorea</taxon>
        <taxon>Rhabditida</taxon>
        <taxon>Rhabditina</taxon>
        <taxon>Rhabditomorpha</taxon>
        <taxon>Rhabditoidea</taxon>
        <taxon>Rhabditidae</taxon>
        <taxon>Peloderinae</taxon>
        <taxon>Caenorhabditis</taxon>
    </lineage>
</organism>
<dbReference type="Pfam" id="PF13086">
    <property type="entry name" value="AAA_11"/>
    <property type="match status" value="1"/>
</dbReference>
<reference evidence="9 10" key="2">
    <citation type="journal article" date="2011" name="PLoS Genet.">
        <title>Caenorhabditis briggsae recombinant inbred line genotypes reveal inter-strain incompatibility and the evolution of recombination.</title>
        <authorList>
            <person name="Ross J.A."/>
            <person name="Koboldt D.C."/>
            <person name="Staisch J.E."/>
            <person name="Chamberlin H.M."/>
            <person name="Gupta B.P."/>
            <person name="Miller R.D."/>
            <person name="Baird S.E."/>
            <person name="Haag E.S."/>
        </authorList>
    </citation>
    <scope>NUCLEOTIDE SEQUENCE [LARGE SCALE GENOMIC DNA]</scope>
    <source>
        <strain evidence="9 10">AF16</strain>
    </source>
</reference>
<name>A8WK97_CAEBR</name>
<dbReference type="FunFam" id="3.40.50.300:FF:003203">
    <property type="entry name" value="Protein CBG22588"/>
    <property type="match status" value="1"/>
</dbReference>
<keyword evidence="4" id="KW-0347">Helicase</keyword>
<comment type="similarity">
    <text evidence="1">Belongs to the DNA2/NAM7 helicase family.</text>
</comment>
<evidence type="ECO:0000256" key="1">
    <source>
        <dbReference type="ARBA" id="ARBA00007913"/>
    </source>
</evidence>
<dbReference type="WormBase" id="CBG24231">
    <property type="protein sequence ID" value="CBP40806"/>
    <property type="gene ID" value="WBGene00042393"/>
</dbReference>
<gene>
    <name evidence="9 11" type="ORF">CBG24231</name>
    <name evidence="9" type="ORF">CBG_24231</name>
</gene>
<dbReference type="GO" id="GO:0006369">
    <property type="term" value="P:termination of RNA polymerase II transcription"/>
    <property type="evidence" value="ECO:0000318"/>
    <property type="project" value="GO_Central"/>
</dbReference>
<dbReference type="GO" id="GO:0001147">
    <property type="term" value="F:transcription termination site sequence-specific DNA binding"/>
    <property type="evidence" value="ECO:0000318"/>
    <property type="project" value="GO_Central"/>
</dbReference>
<dbReference type="CDD" id="cd18808">
    <property type="entry name" value="SF1_C_Upf1"/>
    <property type="match status" value="1"/>
</dbReference>
<dbReference type="InterPro" id="IPR050534">
    <property type="entry name" value="Coronavir_polyprotein_1ab"/>
</dbReference>
<evidence type="ECO:0000256" key="5">
    <source>
        <dbReference type="ARBA" id="ARBA00022840"/>
    </source>
</evidence>
<feature type="domain" description="DNA2/NAM7 helicase helicase" evidence="7">
    <location>
        <begin position="463"/>
        <end position="717"/>
    </location>
</feature>
<evidence type="ECO:0000259" key="7">
    <source>
        <dbReference type="Pfam" id="PF13086"/>
    </source>
</evidence>
<proteinExistence type="inferred from homology"/>
<evidence type="ECO:0000256" key="6">
    <source>
        <dbReference type="SAM" id="MobiDB-lite"/>
    </source>
</evidence>
<dbReference type="Pfam" id="PF13087">
    <property type="entry name" value="AAA_12"/>
    <property type="match status" value="1"/>
</dbReference>
<protein>
    <submittedName>
        <fullName evidence="9">Protein CBG24231</fullName>
    </submittedName>
</protein>
<dbReference type="KEGG" id="cbr:CBG_24231"/>
<keyword evidence="5" id="KW-0067">ATP-binding</keyword>
<dbReference type="GO" id="GO:0004386">
    <property type="term" value="F:helicase activity"/>
    <property type="evidence" value="ECO:0007669"/>
    <property type="project" value="UniProtKB-KW"/>
</dbReference>
<keyword evidence="2" id="KW-0547">Nucleotide-binding</keyword>
<evidence type="ECO:0000313" key="11">
    <source>
        <dbReference type="WormBase" id="CBG24231"/>
    </source>
</evidence>
<feature type="domain" description="DNA2/NAM7 helicase-like C-terminal" evidence="8">
    <location>
        <begin position="735"/>
        <end position="919"/>
    </location>
</feature>